<name>A0A0A8ZA74_ARUDO</name>
<protein>
    <submittedName>
        <fullName evidence="1">Uncharacterized protein</fullName>
    </submittedName>
</protein>
<organism evidence="1">
    <name type="scientific">Arundo donax</name>
    <name type="common">Giant reed</name>
    <name type="synonym">Donax arundinaceus</name>
    <dbReference type="NCBI Taxonomy" id="35708"/>
    <lineage>
        <taxon>Eukaryota</taxon>
        <taxon>Viridiplantae</taxon>
        <taxon>Streptophyta</taxon>
        <taxon>Embryophyta</taxon>
        <taxon>Tracheophyta</taxon>
        <taxon>Spermatophyta</taxon>
        <taxon>Magnoliopsida</taxon>
        <taxon>Liliopsida</taxon>
        <taxon>Poales</taxon>
        <taxon>Poaceae</taxon>
        <taxon>PACMAD clade</taxon>
        <taxon>Arundinoideae</taxon>
        <taxon>Arundineae</taxon>
        <taxon>Arundo</taxon>
    </lineage>
</organism>
<sequence>MISVQLHQLIMNNLKKHSYLILCYRIYIL</sequence>
<proteinExistence type="predicted"/>
<reference evidence="1" key="1">
    <citation type="submission" date="2014-09" db="EMBL/GenBank/DDBJ databases">
        <authorList>
            <person name="Magalhaes I.L.F."/>
            <person name="Oliveira U."/>
            <person name="Santos F.R."/>
            <person name="Vidigal T.H.D.A."/>
            <person name="Brescovit A.D."/>
            <person name="Santos A.J."/>
        </authorList>
    </citation>
    <scope>NUCLEOTIDE SEQUENCE</scope>
    <source>
        <tissue evidence="1">Shoot tissue taken approximately 20 cm above the soil surface</tissue>
    </source>
</reference>
<dbReference type="EMBL" id="GBRH01262184">
    <property type="protein sequence ID" value="JAD35711.1"/>
    <property type="molecule type" value="Transcribed_RNA"/>
</dbReference>
<dbReference type="AlphaFoldDB" id="A0A0A8ZA74"/>
<evidence type="ECO:0000313" key="1">
    <source>
        <dbReference type="EMBL" id="JAD35711.1"/>
    </source>
</evidence>
<reference evidence="1" key="2">
    <citation type="journal article" date="2015" name="Data Brief">
        <title>Shoot transcriptome of the giant reed, Arundo donax.</title>
        <authorList>
            <person name="Barrero R.A."/>
            <person name="Guerrero F.D."/>
            <person name="Moolhuijzen P."/>
            <person name="Goolsby J.A."/>
            <person name="Tidwell J."/>
            <person name="Bellgard S.E."/>
            <person name="Bellgard M.I."/>
        </authorList>
    </citation>
    <scope>NUCLEOTIDE SEQUENCE</scope>
    <source>
        <tissue evidence="1">Shoot tissue taken approximately 20 cm above the soil surface</tissue>
    </source>
</reference>
<accession>A0A0A8ZA74</accession>